<keyword evidence="2" id="KW-0132">Cell division</keyword>
<dbReference type="AlphaFoldDB" id="A0A9W5TV39"/>
<dbReference type="InterPro" id="IPR022121">
    <property type="entry name" value="Peptidase_M73_camelysin"/>
</dbReference>
<dbReference type="NCBIfam" id="TIGR04088">
    <property type="entry name" value="cognate_SipW"/>
    <property type="match status" value="1"/>
</dbReference>
<reference evidence="2" key="2">
    <citation type="submission" date="2020-09" db="EMBL/GenBank/DDBJ databases">
        <authorList>
            <person name="Sun Q."/>
            <person name="Zhou Y."/>
        </authorList>
    </citation>
    <scope>NUCLEOTIDE SEQUENCE</scope>
    <source>
        <strain evidence="2">CGMCC 1.15454</strain>
    </source>
</reference>
<keyword evidence="1" id="KW-1133">Transmembrane helix</keyword>
<protein>
    <submittedName>
        <fullName evidence="2">Cell division protein FtsN</fullName>
    </submittedName>
</protein>
<dbReference type="RefSeq" id="WP_155554175.1">
    <property type="nucleotide sequence ID" value="NZ_BMJD01000003.1"/>
</dbReference>
<accession>A0A9W5TV39</accession>
<name>A0A9W5TV39_9BACI</name>
<dbReference type="GO" id="GO:0051301">
    <property type="term" value="P:cell division"/>
    <property type="evidence" value="ECO:0007669"/>
    <property type="project" value="UniProtKB-KW"/>
</dbReference>
<keyword evidence="1" id="KW-0472">Membrane</keyword>
<evidence type="ECO:0000313" key="3">
    <source>
        <dbReference type="Proteomes" id="UP000621492"/>
    </source>
</evidence>
<evidence type="ECO:0000313" key="2">
    <source>
        <dbReference type="EMBL" id="GGB32636.1"/>
    </source>
</evidence>
<proteinExistence type="predicted"/>
<dbReference type="InterPro" id="IPR023833">
    <property type="entry name" value="Signal_pept_SipW-depend-type"/>
</dbReference>
<feature type="transmembrane region" description="Helical" evidence="1">
    <location>
        <begin position="7"/>
        <end position="29"/>
    </location>
</feature>
<dbReference type="Proteomes" id="UP000621492">
    <property type="component" value="Unassembled WGS sequence"/>
</dbReference>
<keyword evidence="2" id="KW-0131">Cell cycle</keyword>
<keyword evidence="3" id="KW-1185">Reference proteome</keyword>
<keyword evidence="1" id="KW-0812">Transmembrane</keyword>
<comment type="caution">
    <text evidence="2">The sequence shown here is derived from an EMBL/GenBank/DDBJ whole genome shotgun (WGS) entry which is preliminary data.</text>
</comment>
<dbReference type="EMBL" id="BMJD01000003">
    <property type="protein sequence ID" value="GGB32636.1"/>
    <property type="molecule type" value="Genomic_DNA"/>
</dbReference>
<sequence length="196" mass="21165">MGLKQKLGMGVMSAALGIALIGGGTYAYFSDSVEATSTFAAGTMDLTFNQPTGNGKNVIFDLDNIKPGDTQQQSFSLENNGTLDFSKVLLDTDYSVEDAKGDNDGEDFGKYINVKFFLNTTKGKRLIENTTLDQLANGDALDVLGGEGLAAGGEHYENFYVQIEFVDNGEDQNKFQGDSLTLDWTFTAEQTTGDEK</sequence>
<reference evidence="2" key="1">
    <citation type="journal article" date="2014" name="Int. J. Syst. Evol. Microbiol.">
        <title>Complete genome sequence of Corynebacterium casei LMG S-19264T (=DSM 44701T), isolated from a smear-ripened cheese.</title>
        <authorList>
            <consortium name="US DOE Joint Genome Institute (JGI-PGF)"/>
            <person name="Walter F."/>
            <person name="Albersmeier A."/>
            <person name="Kalinowski J."/>
            <person name="Ruckert C."/>
        </authorList>
    </citation>
    <scope>NUCLEOTIDE SEQUENCE</scope>
    <source>
        <strain evidence="2">CGMCC 1.15454</strain>
    </source>
</reference>
<evidence type="ECO:0000256" key="1">
    <source>
        <dbReference type="SAM" id="Phobius"/>
    </source>
</evidence>
<organism evidence="2 3">
    <name type="scientific">Lentibacillus populi</name>
    <dbReference type="NCBI Taxonomy" id="1827502"/>
    <lineage>
        <taxon>Bacteria</taxon>
        <taxon>Bacillati</taxon>
        <taxon>Bacillota</taxon>
        <taxon>Bacilli</taxon>
        <taxon>Bacillales</taxon>
        <taxon>Bacillaceae</taxon>
        <taxon>Lentibacillus</taxon>
    </lineage>
</organism>
<gene>
    <name evidence="2" type="ORF">GCM10011409_07560</name>
</gene>
<dbReference type="Pfam" id="PF12389">
    <property type="entry name" value="Peptidase_M73"/>
    <property type="match status" value="1"/>
</dbReference>